<feature type="region of interest" description="Disordered" evidence="1">
    <location>
        <begin position="312"/>
        <end position="340"/>
    </location>
</feature>
<feature type="region of interest" description="Disordered" evidence="1">
    <location>
        <begin position="32"/>
        <end position="117"/>
    </location>
</feature>
<gene>
    <name evidence="2" type="ORF">TM448B01452_0013</name>
</gene>
<evidence type="ECO:0000256" key="1">
    <source>
        <dbReference type="SAM" id="MobiDB-lite"/>
    </source>
</evidence>
<dbReference type="EMBL" id="MT144761">
    <property type="protein sequence ID" value="QJH98976.1"/>
    <property type="molecule type" value="Genomic_DNA"/>
</dbReference>
<feature type="region of interest" description="Disordered" evidence="1">
    <location>
        <begin position="153"/>
        <end position="187"/>
    </location>
</feature>
<reference evidence="2" key="1">
    <citation type="submission" date="2020-03" db="EMBL/GenBank/DDBJ databases">
        <title>The deep terrestrial virosphere.</title>
        <authorList>
            <person name="Holmfeldt K."/>
            <person name="Nilsson E."/>
            <person name="Simone D."/>
            <person name="Lopez-Fernandez M."/>
            <person name="Wu X."/>
            <person name="de Brujin I."/>
            <person name="Lundin D."/>
            <person name="Andersson A."/>
            <person name="Bertilsson S."/>
            <person name="Dopson M."/>
        </authorList>
    </citation>
    <scope>NUCLEOTIDE SEQUENCE</scope>
    <source>
        <strain evidence="2">TM448B01452</strain>
    </source>
</reference>
<name>A0A6M3XME1_9ZZZZ</name>
<protein>
    <submittedName>
        <fullName evidence="2">Uncharacterized protein</fullName>
    </submittedName>
</protein>
<sequence length="353" mass="38869">MAREKEEIKGPESAKPSIWTLMKKYLLSQRGEVGVGDGSGAEEGGGDDWNIDGELPKGMEIQKPADEEGGEAPVVPIKKKPKEEGQQEPEPEGEEGAAGEVEGEVEGEPVEESPEIAKVREEYEGRLTDMEARLAMNDKALQFYMAQLNDRLNAPAPAPQQQPKGKEAIGAQDEGGEFEAPPEAWDSSQSVVEYFDRRNKSVMATSMRQGYENIVEPEFQRVNQAIHSLIERIIKPQTKDWDDVIKGVTNELFVLDPAGQNIVGNRNPALLNYFRAQPIPILAMYDYGLSKKAPRAIAEGIKKGTQKAIAKITSKPKAPTEIKGRGQAGPADELDWNTPKDQVEKVLAKKRLL</sequence>
<feature type="compositionally biased region" description="Gly residues" evidence="1">
    <location>
        <begin position="33"/>
        <end position="43"/>
    </location>
</feature>
<feature type="compositionally biased region" description="Acidic residues" evidence="1">
    <location>
        <begin position="86"/>
        <end position="114"/>
    </location>
</feature>
<dbReference type="AlphaFoldDB" id="A0A6M3XME1"/>
<organism evidence="2">
    <name type="scientific">viral metagenome</name>
    <dbReference type="NCBI Taxonomy" id="1070528"/>
    <lineage>
        <taxon>unclassified sequences</taxon>
        <taxon>metagenomes</taxon>
        <taxon>organismal metagenomes</taxon>
    </lineage>
</organism>
<proteinExistence type="predicted"/>
<evidence type="ECO:0000313" key="2">
    <source>
        <dbReference type="EMBL" id="QJH98976.1"/>
    </source>
</evidence>
<accession>A0A6M3XME1</accession>